<feature type="region of interest" description="Disordered" evidence="4">
    <location>
        <begin position="387"/>
        <end position="406"/>
    </location>
</feature>
<evidence type="ECO:0000256" key="4">
    <source>
        <dbReference type="SAM" id="MobiDB-lite"/>
    </source>
</evidence>
<evidence type="ECO:0000313" key="7">
    <source>
        <dbReference type="Proteomes" id="UP000193642"/>
    </source>
</evidence>
<comment type="catalytic activity">
    <reaction evidence="1">
        <text>3-hydroxy-2-methylpropanoyl-CoA + H2O = 3-hydroxy-2-methylpropanoate + CoA + H(+)</text>
        <dbReference type="Rhea" id="RHEA:20888"/>
        <dbReference type="ChEBI" id="CHEBI:11805"/>
        <dbReference type="ChEBI" id="CHEBI:15377"/>
        <dbReference type="ChEBI" id="CHEBI:15378"/>
        <dbReference type="ChEBI" id="CHEBI:57287"/>
        <dbReference type="ChEBI" id="CHEBI:57340"/>
        <dbReference type="EC" id="3.1.2.4"/>
    </reaction>
</comment>
<dbReference type="PANTHER" id="PTHR43176">
    <property type="entry name" value="3-HYDROXYISOBUTYRYL-COA HYDROLASE-RELATED"/>
    <property type="match status" value="1"/>
</dbReference>
<evidence type="ECO:0000259" key="5">
    <source>
        <dbReference type="Pfam" id="PF16113"/>
    </source>
</evidence>
<evidence type="ECO:0000313" key="6">
    <source>
        <dbReference type="EMBL" id="ORY44934.1"/>
    </source>
</evidence>
<accession>A0A1Y2CDN9</accession>
<protein>
    <recommendedName>
        <fullName evidence="2">3-hydroxyisobutyryl-CoA hydrolase</fullName>
        <ecNumber evidence="2">3.1.2.4</ecNumber>
    </recommendedName>
</protein>
<dbReference type="InterPro" id="IPR045004">
    <property type="entry name" value="ECH_dom"/>
</dbReference>
<dbReference type="GO" id="GO:0006574">
    <property type="term" value="P:L-valine catabolic process"/>
    <property type="evidence" value="ECO:0007669"/>
    <property type="project" value="TreeGrafter"/>
</dbReference>
<dbReference type="InterPro" id="IPR032259">
    <property type="entry name" value="HIBYL-CoA-H"/>
</dbReference>
<keyword evidence="3" id="KW-0378">Hydrolase</keyword>
<dbReference type="InterPro" id="IPR029045">
    <property type="entry name" value="ClpP/crotonase-like_dom_sf"/>
</dbReference>
<dbReference type="Proteomes" id="UP000193642">
    <property type="component" value="Unassembled WGS sequence"/>
</dbReference>
<gene>
    <name evidence="6" type="ORF">BCR33DRAFT_212516</name>
</gene>
<reference evidence="6 7" key="1">
    <citation type="submission" date="2016-07" db="EMBL/GenBank/DDBJ databases">
        <title>Pervasive Adenine N6-methylation of Active Genes in Fungi.</title>
        <authorList>
            <consortium name="DOE Joint Genome Institute"/>
            <person name="Mondo S.J."/>
            <person name="Dannebaum R.O."/>
            <person name="Kuo R.C."/>
            <person name="Labutti K."/>
            <person name="Haridas S."/>
            <person name="Kuo A."/>
            <person name="Salamov A."/>
            <person name="Ahrendt S.R."/>
            <person name="Lipzen A."/>
            <person name="Sullivan W."/>
            <person name="Andreopoulos W.B."/>
            <person name="Clum A."/>
            <person name="Lindquist E."/>
            <person name="Daum C."/>
            <person name="Ramamoorthy G.K."/>
            <person name="Gryganskyi A."/>
            <person name="Culley D."/>
            <person name="Magnuson J.K."/>
            <person name="James T.Y."/>
            <person name="O'Malley M.A."/>
            <person name="Stajich J.E."/>
            <person name="Spatafora J.W."/>
            <person name="Visel A."/>
            <person name="Grigoriev I.V."/>
        </authorList>
    </citation>
    <scope>NUCLEOTIDE SEQUENCE [LARGE SCALE GENOMIC DNA]</scope>
    <source>
        <strain evidence="6 7">JEL800</strain>
    </source>
</reference>
<evidence type="ECO:0000256" key="1">
    <source>
        <dbReference type="ARBA" id="ARBA00001709"/>
    </source>
</evidence>
<dbReference type="STRING" id="329046.A0A1Y2CDN9"/>
<comment type="caution">
    <text evidence="6">The sequence shown here is derived from an EMBL/GenBank/DDBJ whole genome shotgun (WGS) entry which is preliminary data.</text>
</comment>
<feature type="compositionally biased region" description="Low complexity" evidence="4">
    <location>
        <begin position="391"/>
        <end position="406"/>
    </location>
</feature>
<dbReference type="PANTHER" id="PTHR43176:SF3">
    <property type="entry name" value="3-HYDROXYISOBUTYRYL-COA HYDROLASE, MITOCHONDRIAL"/>
    <property type="match status" value="1"/>
</dbReference>
<dbReference type="OrthoDB" id="2123729at2759"/>
<sequence>MMRRFSSAALNIGNVGAASKSKSVDASLLPFVDVSTHFSSVTPIRHGFGRVLVLNSPRLDVDSIAAIRTHLEEWDGDADVKVIALVKRASVPVFCGGLQVQFDAQWSDALEHASLLSHQIATLNTPVVSIMDGPTHGLGASLSLHTPFRISTQNTISSFKEGPGGIGLLLPGTAFALRHLLLDDSQLPGSPLAKWLAVVGDPLKGLENVLTGVATHHVPMERISPLVTKLCETKSSDLRVLDMVIEEFAASSPSVDDWANWSVGEEPMEVVYRCFRHNSLAEIVAALKKENTPWSNKILSQMSRNCPTVMELNIEAVNLALEPQDLLSSFKNDLSMLRGVEDSKDFQSALALESSLRENENPVDALRPEVVLDPKLLNRDTWLASELEGATTPSTAPSTETPTPTWSETLETHITKTSSASKRKSWLKTGQYLQNKSEEIDATKQSIDGATSIWINRTLTSYPHRTATSLPHVEDLAKVVKGEAKNSGDMALTQDEVLTYFANNWNTFLDEERDLSSISASPVENWRLEDSGAGELKREDERTVKFFPSKYYDLGMDFDPNVSGVDGEERYSTKRKEKWGLRQRIDFLVAEKCKVGDGGYLQWK</sequence>
<dbReference type="GO" id="GO:0005739">
    <property type="term" value="C:mitochondrion"/>
    <property type="evidence" value="ECO:0007669"/>
    <property type="project" value="TreeGrafter"/>
</dbReference>
<evidence type="ECO:0000256" key="2">
    <source>
        <dbReference type="ARBA" id="ARBA00011915"/>
    </source>
</evidence>
<dbReference type="CDD" id="cd06558">
    <property type="entry name" value="crotonase-like"/>
    <property type="match status" value="1"/>
</dbReference>
<dbReference type="Pfam" id="PF16113">
    <property type="entry name" value="ECH_2"/>
    <property type="match status" value="1"/>
</dbReference>
<dbReference type="GO" id="GO:0003860">
    <property type="term" value="F:3-hydroxyisobutyryl-CoA hydrolase activity"/>
    <property type="evidence" value="ECO:0007669"/>
    <property type="project" value="UniProtKB-EC"/>
</dbReference>
<dbReference type="SUPFAM" id="SSF52096">
    <property type="entry name" value="ClpP/crotonase"/>
    <property type="match status" value="1"/>
</dbReference>
<dbReference type="AlphaFoldDB" id="A0A1Y2CDN9"/>
<keyword evidence="7" id="KW-1185">Reference proteome</keyword>
<name>A0A1Y2CDN9_9FUNG</name>
<evidence type="ECO:0000256" key="3">
    <source>
        <dbReference type="ARBA" id="ARBA00022801"/>
    </source>
</evidence>
<organism evidence="6 7">
    <name type="scientific">Rhizoclosmatium globosum</name>
    <dbReference type="NCBI Taxonomy" id="329046"/>
    <lineage>
        <taxon>Eukaryota</taxon>
        <taxon>Fungi</taxon>
        <taxon>Fungi incertae sedis</taxon>
        <taxon>Chytridiomycota</taxon>
        <taxon>Chytridiomycota incertae sedis</taxon>
        <taxon>Chytridiomycetes</taxon>
        <taxon>Chytridiales</taxon>
        <taxon>Chytriomycetaceae</taxon>
        <taxon>Rhizoclosmatium</taxon>
    </lineage>
</organism>
<dbReference type="EMBL" id="MCGO01000021">
    <property type="protein sequence ID" value="ORY44934.1"/>
    <property type="molecule type" value="Genomic_DNA"/>
</dbReference>
<dbReference type="EC" id="3.1.2.4" evidence="2"/>
<dbReference type="Gene3D" id="3.90.226.10">
    <property type="entry name" value="2-enoyl-CoA Hydratase, Chain A, domain 1"/>
    <property type="match status" value="1"/>
</dbReference>
<proteinExistence type="predicted"/>
<feature type="domain" description="Enoyl-CoA hydratase/isomerase" evidence="5">
    <location>
        <begin position="59"/>
        <end position="347"/>
    </location>
</feature>